<proteinExistence type="predicted"/>
<keyword evidence="2" id="KW-0675">Receptor</keyword>
<protein>
    <submittedName>
        <fullName evidence="2">Steroid receptor-associated and regulated protein</fullName>
    </submittedName>
</protein>
<evidence type="ECO:0000313" key="2">
    <source>
        <dbReference type="RefSeq" id="XP_007948981.1"/>
    </source>
</evidence>
<dbReference type="OrthoDB" id="9451422at2759"/>
<dbReference type="PANTHER" id="PTHR38494:SF1">
    <property type="entry name" value="STEROID RECEPTOR-ASSOCIATED AND REGULATED PROTEIN"/>
    <property type="match status" value="1"/>
</dbReference>
<evidence type="ECO:0000313" key="1">
    <source>
        <dbReference type="Proteomes" id="UP000694850"/>
    </source>
</evidence>
<keyword evidence="1" id="KW-1185">Reference proteome</keyword>
<dbReference type="RefSeq" id="XP_007948981.1">
    <property type="nucleotide sequence ID" value="XM_007950790.1"/>
</dbReference>
<dbReference type="InterPro" id="IPR027852">
    <property type="entry name" value="C1ORF64"/>
</dbReference>
<dbReference type="AlphaFoldDB" id="A0A8B7ARW7"/>
<organism evidence="1 2">
    <name type="scientific">Orycteropus afer afer</name>
    <dbReference type="NCBI Taxonomy" id="1230840"/>
    <lineage>
        <taxon>Eukaryota</taxon>
        <taxon>Metazoa</taxon>
        <taxon>Chordata</taxon>
        <taxon>Craniata</taxon>
        <taxon>Vertebrata</taxon>
        <taxon>Euteleostomi</taxon>
        <taxon>Mammalia</taxon>
        <taxon>Eutheria</taxon>
        <taxon>Afrotheria</taxon>
        <taxon>Tubulidentata</taxon>
        <taxon>Orycteropodidae</taxon>
        <taxon>Orycteropus</taxon>
    </lineage>
</organism>
<dbReference type="GO" id="GO:0033148">
    <property type="term" value="P:positive regulation of intracellular estrogen receptor signaling pathway"/>
    <property type="evidence" value="ECO:0007669"/>
    <property type="project" value="TreeGrafter"/>
</dbReference>
<accession>A0A8B7ARW7</accession>
<dbReference type="GO" id="GO:0005737">
    <property type="term" value="C:cytoplasm"/>
    <property type="evidence" value="ECO:0007669"/>
    <property type="project" value="TreeGrafter"/>
</dbReference>
<sequence>MSLGPGLETSIGGQLVRHQKAVSTAHLTFVIDVTCGKQISLAAPPVQPRVPRPYRGLVIPPMKTHIVFYGDNWPHLPEKASLGGGCSVQPVDTLPPQREIGAPASLPDSLLYPQEVPEPKGNPLKAVPTRSSAWGTVKGSLKALSSCVCGQAD</sequence>
<gene>
    <name evidence="2" type="primary">SRARP</name>
</gene>
<dbReference type="GO" id="GO:0030331">
    <property type="term" value="F:nuclear estrogen receptor binding"/>
    <property type="evidence" value="ECO:0007669"/>
    <property type="project" value="TreeGrafter"/>
</dbReference>
<reference evidence="2" key="1">
    <citation type="submission" date="2025-08" db="UniProtKB">
        <authorList>
            <consortium name="RefSeq"/>
        </authorList>
    </citation>
    <scope>IDENTIFICATION</scope>
</reference>
<dbReference type="PANTHER" id="PTHR38494">
    <property type="entry name" value="STEROID RECEPTOR-ASSOCIATED AND REGULATED PROTEIN"/>
    <property type="match status" value="1"/>
</dbReference>
<dbReference type="GO" id="GO:0005634">
    <property type="term" value="C:nucleus"/>
    <property type="evidence" value="ECO:0007669"/>
    <property type="project" value="TreeGrafter"/>
</dbReference>
<name>A0A8B7ARW7_ORYAF</name>
<dbReference type="Pfam" id="PF15547">
    <property type="entry name" value="C1ORF64"/>
    <property type="match status" value="1"/>
</dbReference>
<dbReference type="Proteomes" id="UP000694850">
    <property type="component" value="Unplaced"/>
</dbReference>